<dbReference type="Proteomes" id="UP000005753">
    <property type="component" value="Chromosome"/>
</dbReference>
<keyword evidence="3" id="KW-0378">Hydrolase</keyword>
<evidence type="ECO:0000259" key="2">
    <source>
        <dbReference type="Pfam" id="PF12850"/>
    </source>
</evidence>
<accession>I5AXL2</accession>
<comment type="similarity">
    <text evidence="1">Belongs to the metallophosphoesterase superfamily. YfcE family.</text>
</comment>
<organism evidence="3 4">
    <name type="scientific">Eubacterium cellulosolvens (strain ATCC 43171 / JCM 9499 / 6)</name>
    <name type="common">Cillobacterium cellulosolvens</name>
    <dbReference type="NCBI Taxonomy" id="633697"/>
    <lineage>
        <taxon>Bacteria</taxon>
        <taxon>Bacillati</taxon>
        <taxon>Bacillota</taxon>
        <taxon>Clostridia</taxon>
        <taxon>Eubacteriales</taxon>
        <taxon>Eubacteriaceae</taxon>
        <taxon>Eubacterium</taxon>
    </lineage>
</organism>
<keyword evidence="4" id="KW-1185">Reference proteome</keyword>
<dbReference type="eggNOG" id="COG4186">
    <property type="taxonomic scope" value="Bacteria"/>
</dbReference>
<dbReference type="AlphaFoldDB" id="I5AXL2"/>
<dbReference type="Gene3D" id="3.60.21.10">
    <property type="match status" value="1"/>
</dbReference>
<evidence type="ECO:0000256" key="1">
    <source>
        <dbReference type="ARBA" id="ARBA00008950"/>
    </source>
</evidence>
<dbReference type="SUPFAM" id="SSF56300">
    <property type="entry name" value="Metallo-dependent phosphatases"/>
    <property type="match status" value="1"/>
</dbReference>
<sequence length="225" mass="26973">MRYYIADLHFCHSNLNQHMDRRGFESGEAMNEYMIKQWNSRVRHGDEVVILGDFCLSRDISEVNGILGRLKGKKYLIIGNHDSYLANKDFDRSQFQWIEHYKELNDNKRKIILSHYPIMCYNGQYRRNDEGEPKVYMLYGHVHNTFDEYIVNEHQKRIGQYKRQVRGSDEMVGIPCQMINCFCMFSDYVPLTLDEWIELDKKRRLKISISDYEATEEMDIELESR</sequence>
<evidence type="ECO:0000313" key="3">
    <source>
        <dbReference type="EMBL" id="EIM58535.1"/>
    </source>
</evidence>
<dbReference type="HOGENOM" id="CLU_092313_0_0_9"/>
<reference evidence="3 4" key="2">
    <citation type="submission" date="2012-02" db="EMBL/GenBank/DDBJ databases">
        <title>Improved High-Quality Draft sequence of Eubacterium cellulosolvens 6.</title>
        <authorList>
            <consortium name="US DOE Joint Genome Institute"/>
            <person name="Lucas S."/>
            <person name="Han J."/>
            <person name="Lapidus A."/>
            <person name="Cheng J.-F."/>
            <person name="Goodwin L."/>
            <person name="Pitluck S."/>
            <person name="Peters L."/>
            <person name="Mikhailova N."/>
            <person name="Gu W."/>
            <person name="Detter J.C."/>
            <person name="Han C."/>
            <person name="Tapia R."/>
            <person name="Land M."/>
            <person name="Hauser L."/>
            <person name="Kyrpides N."/>
            <person name="Ivanova N."/>
            <person name="Pagani I."/>
            <person name="Johnson E."/>
            <person name="Mukhopadhyay B."/>
            <person name="Anderson I."/>
            <person name="Woyke T."/>
        </authorList>
    </citation>
    <scope>NUCLEOTIDE SEQUENCE [LARGE SCALE GENOMIC DNA]</scope>
    <source>
        <strain evidence="3 4">6</strain>
    </source>
</reference>
<dbReference type="STRING" id="633697.EubceDRAFT1_2836"/>
<dbReference type="Pfam" id="PF12850">
    <property type="entry name" value="Metallophos_2"/>
    <property type="match status" value="1"/>
</dbReference>
<gene>
    <name evidence="3" type="ORF">EubceDRAFT1_2836</name>
</gene>
<dbReference type="EMBL" id="CM001487">
    <property type="protein sequence ID" value="EIM58535.1"/>
    <property type="molecule type" value="Genomic_DNA"/>
</dbReference>
<dbReference type="OrthoDB" id="5380073at2"/>
<dbReference type="GO" id="GO:0016787">
    <property type="term" value="F:hydrolase activity"/>
    <property type="evidence" value="ECO:0007669"/>
    <property type="project" value="UniProtKB-KW"/>
</dbReference>
<name>I5AXL2_EUBC6</name>
<evidence type="ECO:0000313" key="4">
    <source>
        <dbReference type="Proteomes" id="UP000005753"/>
    </source>
</evidence>
<proteinExistence type="inferred from homology"/>
<dbReference type="InterPro" id="IPR024654">
    <property type="entry name" value="Calcineurin-like_PHP_lpxH"/>
</dbReference>
<feature type="domain" description="Calcineurin-like phosphoesterase" evidence="2">
    <location>
        <begin position="34"/>
        <end position="148"/>
    </location>
</feature>
<dbReference type="InterPro" id="IPR029052">
    <property type="entry name" value="Metallo-depent_PP-like"/>
</dbReference>
<reference evidence="3 4" key="1">
    <citation type="submission" date="2010-08" db="EMBL/GenBank/DDBJ databases">
        <authorList>
            <consortium name="US DOE Joint Genome Institute (JGI-PGF)"/>
            <person name="Lucas S."/>
            <person name="Copeland A."/>
            <person name="Lapidus A."/>
            <person name="Cheng J.-F."/>
            <person name="Bruce D."/>
            <person name="Goodwin L."/>
            <person name="Pitluck S."/>
            <person name="Land M.L."/>
            <person name="Hauser L."/>
            <person name="Chang Y.-J."/>
            <person name="Anderson I.J."/>
            <person name="Johnson E."/>
            <person name="Mulhopadhyay B."/>
            <person name="Kyrpides N."/>
            <person name="Woyke T.J."/>
        </authorList>
    </citation>
    <scope>NUCLEOTIDE SEQUENCE [LARGE SCALE GENOMIC DNA]</scope>
    <source>
        <strain evidence="3 4">6</strain>
    </source>
</reference>
<protein>
    <submittedName>
        <fullName evidence="3">Putative phosphoesterase or phosphohydrolase</fullName>
    </submittedName>
</protein>